<keyword evidence="1" id="KW-0328">Glycosyltransferase</keyword>
<organism evidence="5 6">
    <name type="scientific">Lentzea atacamensis</name>
    <dbReference type="NCBI Taxonomy" id="531938"/>
    <lineage>
        <taxon>Bacteria</taxon>
        <taxon>Bacillati</taxon>
        <taxon>Actinomycetota</taxon>
        <taxon>Actinomycetes</taxon>
        <taxon>Pseudonocardiales</taxon>
        <taxon>Pseudonocardiaceae</taxon>
        <taxon>Lentzea</taxon>
    </lineage>
</organism>
<dbReference type="InterPro" id="IPR028098">
    <property type="entry name" value="Glyco_trans_4-like_N"/>
</dbReference>
<evidence type="ECO:0000313" key="5">
    <source>
        <dbReference type="EMBL" id="PWK89578.1"/>
    </source>
</evidence>
<feature type="domain" description="Glycosyltransferase subfamily 4-like N-terminal" evidence="4">
    <location>
        <begin position="17"/>
        <end position="178"/>
    </location>
</feature>
<dbReference type="PANTHER" id="PTHR12526:SF510">
    <property type="entry name" value="D-INOSITOL 3-PHOSPHATE GLYCOSYLTRANSFERASE"/>
    <property type="match status" value="1"/>
</dbReference>
<dbReference type="EMBL" id="QGHB01000002">
    <property type="protein sequence ID" value="PWK89578.1"/>
    <property type="molecule type" value="Genomic_DNA"/>
</dbReference>
<dbReference type="InterPro" id="IPR001296">
    <property type="entry name" value="Glyco_trans_1"/>
</dbReference>
<dbReference type="PANTHER" id="PTHR12526">
    <property type="entry name" value="GLYCOSYLTRANSFERASE"/>
    <property type="match status" value="1"/>
</dbReference>
<dbReference type="Pfam" id="PF13579">
    <property type="entry name" value="Glyco_trans_4_4"/>
    <property type="match status" value="1"/>
</dbReference>
<dbReference type="GO" id="GO:0016757">
    <property type="term" value="F:glycosyltransferase activity"/>
    <property type="evidence" value="ECO:0007669"/>
    <property type="project" value="UniProtKB-KW"/>
</dbReference>
<evidence type="ECO:0000259" key="4">
    <source>
        <dbReference type="Pfam" id="PF13579"/>
    </source>
</evidence>
<gene>
    <name evidence="5" type="ORF">C8D88_102853</name>
</gene>
<accession>A0A316IH72</accession>
<sequence>MTRRILHAVASAGDTCGGVSAAIASLGAVESAAGHEATLVTLYRPEQGITLLSGLPRWYDVELVRPGRLAGRFHGGSRLTEALRRLVPQHDLVVLHGVFDLASVVGGRTARRFGVPYLLWPHGSLDPYDLRKHSWAKHKLAFLWRESLDGAAALMCTSQREADRLETFGATTRRLVLPLPLPDDVQPLDRREARRRCQLPADARIVLFLGRIDAKKGLLPLLSGFARAAQPEDLLVIAGSGNPKLTAQLRRQADELRCRVIFTGWVDGARSRELLAAADVFALISDNENFAVAVAEAAQAGVATLISDEVYLGDELVPAGASAVCGRSPDLVARALRELLADPHRRRRMGAAGRAWARANLQVSAVAETYLELVGEVMRECRASVY</sequence>
<evidence type="ECO:0000259" key="3">
    <source>
        <dbReference type="Pfam" id="PF00534"/>
    </source>
</evidence>
<name>A0A316IH72_9PSEU</name>
<evidence type="ECO:0000256" key="1">
    <source>
        <dbReference type="ARBA" id="ARBA00022676"/>
    </source>
</evidence>
<dbReference type="Gene3D" id="3.40.50.2000">
    <property type="entry name" value="Glycogen Phosphorylase B"/>
    <property type="match status" value="2"/>
</dbReference>
<dbReference type="AlphaFoldDB" id="A0A316IH72"/>
<dbReference type="RefSeq" id="WP_109634954.1">
    <property type="nucleotide sequence ID" value="NZ_QGHB01000002.1"/>
</dbReference>
<proteinExistence type="predicted"/>
<evidence type="ECO:0000313" key="6">
    <source>
        <dbReference type="Proteomes" id="UP000246005"/>
    </source>
</evidence>
<dbReference type="Proteomes" id="UP000246005">
    <property type="component" value="Unassembled WGS sequence"/>
</dbReference>
<dbReference type="SUPFAM" id="SSF53756">
    <property type="entry name" value="UDP-Glycosyltransferase/glycogen phosphorylase"/>
    <property type="match status" value="1"/>
</dbReference>
<evidence type="ECO:0000256" key="2">
    <source>
        <dbReference type="ARBA" id="ARBA00022679"/>
    </source>
</evidence>
<comment type="caution">
    <text evidence="5">The sequence shown here is derived from an EMBL/GenBank/DDBJ whole genome shotgun (WGS) entry which is preliminary data.</text>
</comment>
<reference evidence="5 6" key="1">
    <citation type="submission" date="2018-05" db="EMBL/GenBank/DDBJ databases">
        <title>Genomic Encyclopedia of Type Strains, Phase IV (KMG-IV): sequencing the most valuable type-strain genomes for metagenomic binning, comparative biology and taxonomic classification.</title>
        <authorList>
            <person name="Goeker M."/>
        </authorList>
    </citation>
    <scope>NUCLEOTIDE SEQUENCE [LARGE SCALE GENOMIC DNA]</scope>
    <source>
        <strain evidence="5 6">DSM 45480</strain>
    </source>
</reference>
<protein>
    <submittedName>
        <fullName evidence="5">Glycosyltransferase involved in cell wall biosynthesis</fullName>
    </submittedName>
</protein>
<keyword evidence="2 5" id="KW-0808">Transferase</keyword>
<dbReference type="Pfam" id="PF00534">
    <property type="entry name" value="Glycos_transf_1"/>
    <property type="match status" value="1"/>
</dbReference>
<feature type="domain" description="Glycosyl transferase family 1" evidence="3">
    <location>
        <begin position="189"/>
        <end position="356"/>
    </location>
</feature>